<dbReference type="InterPro" id="IPR007212">
    <property type="entry name" value="Zf-like"/>
</dbReference>
<protein>
    <submittedName>
        <fullName evidence="3">Cysteine-rich small domain-containing protein</fullName>
    </submittedName>
</protein>
<dbReference type="Proteomes" id="UP001332931">
    <property type="component" value="Unassembled WGS sequence"/>
</dbReference>
<name>A0ABU7R758_9ACTN</name>
<dbReference type="RefSeq" id="WP_330957201.1">
    <property type="nucleotide sequence ID" value="NZ_JAZGJQ010000001.1"/>
</dbReference>
<accession>A0ABU7R758</accession>
<evidence type="ECO:0000313" key="4">
    <source>
        <dbReference type="Proteomes" id="UP001332931"/>
    </source>
</evidence>
<comment type="caution">
    <text evidence="3">The sequence shown here is derived from an EMBL/GenBank/DDBJ whole genome shotgun (WGS) entry which is preliminary data.</text>
</comment>
<feature type="region of interest" description="Disordered" evidence="1">
    <location>
        <begin position="85"/>
        <end position="127"/>
    </location>
</feature>
<evidence type="ECO:0000259" key="2">
    <source>
        <dbReference type="Pfam" id="PF04071"/>
    </source>
</evidence>
<feature type="domain" description="Cysteine-rich small" evidence="2">
    <location>
        <begin position="8"/>
        <end position="75"/>
    </location>
</feature>
<dbReference type="Pfam" id="PF04071">
    <property type="entry name" value="zf-like"/>
    <property type="match status" value="1"/>
</dbReference>
<evidence type="ECO:0000313" key="3">
    <source>
        <dbReference type="EMBL" id="MEE6146435.1"/>
    </source>
</evidence>
<keyword evidence="4" id="KW-1185">Reference proteome</keyword>
<feature type="compositionally biased region" description="Basic and acidic residues" evidence="1">
    <location>
        <begin position="85"/>
        <end position="101"/>
    </location>
</feature>
<feature type="compositionally biased region" description="Gly residues" evidence="1">
    <location>
        <begin position="104"/>
        <end position="120"/>
    </location>
</feature>
<sequence>MSREHEYPFFTNRDCPYFPCHEGIEAEEFNCLFCYCPLYALGPRCGGSFRYTERGYKDCTPCTMTHRGDAGTRLVRLHWPELAELARRDAGAPGEGEKDAGPDGASGGAGERDAGQGGPATGKDVER</sequence>
<dbReference type="EMBL" id="JAZGJQ010000001">
    <property type="protein sequence ID" value="MEE6146435.1"/>
    <property type="molecule type" value="Genomic_DNA"/>
</dbReference>
<organism evidence="3 4">
    <name type="scientific">Olsenella absiana</name>
    <dbReference type="NCBI Taxonomy" id="3115222"/>
    <lineage>
        <taxon>Bacteria</taxon>
        <taxon>Bacillati</taxon>
        <taxon>Actinomycetota</taxon>
        <taxon>Coriobacteriia</taxon>
        <taxon>Coriobacteriales</taxon>
        <taxon>Atopobiaceae</taxon>
        <taxon>Olsenella</taxon>
    </lineage>
</organism>
<gene>
    <name evidence="3" type="ORF">VXJ25_00275</name>
</gene>
<reference evidence="3 4" key="1">
    <citation type="submission" date="2024-01" db="EMBL/GenBank/DDBJ databases">
        <title>Description of Olsenella sp. nov., isolated from pig feces.</title>
        <authorList>
            <person name="Chang Y.-H."/>
        </authorList>
    </citation>
    <scope>NUCLEOTIDE SEQUENCE [LARGE SCALE GENOMIC DNA]</scope>
    <source>
        <strain evidence="3 4">YH-ols2223</strain>
    </source>
</reference>
<proteinExistence type="predicted"/>
<evidence type="ECO:0000256" key="1">
    <source>
        <dbReference type="SAM" id="MobiDB-lite"/>
    </source>
</evidence>